<dbReference type="AlphaFoldDB" id="A0A0F7SQ38"/>
<dbReference type="PROSITE" id="PS50011">
    <property type="entry name" value="PROTEIN_KINASE_DOM"/>
    <property type="match status" value="1"/>
</dbReference>
<dbReference type="SMART" id="SM00220">
    <property type="entry name" value="S_TKc"/>
    <property type="match status" value="1"/>
</dbReference>
<dbReference type="SUPFAM" id="SSF56112">
    <property type="entry name" value="Protein kinase-like (PK-like)"/>
    <property type="match status" value="1"/>
</dbReference>
<dbReference type="InterPro" id="IPR045269">
    <property type="entry name" value="Atg1-like"/>
</dbReference>
<dbReference type="InterPro" id="IPR017441">
    <property type="entry name" value="Protein_kinase_ATP_BS"/>
</dbReference>
<dbReference type="PROSITE" id="PS00107">
    <property type="entry name" value="PROTEIN_KINASE_ATP"/>
    <property type="match status" value="1"/>
</dbReference>
<dbReference type="GO" id="GO:0010506">
    <property type="term" value="P:regulation of autophagy"/>
    <property type="evidence" value="ECO:0007669"/>
    <property type="project" value="InterPro"/>
</dbReference>
<dbReference type="GO" id="GO:0004674">
    <property type="term" value="F:protein serine/threonine kinase activity"/>
    <property type="evidence" value="ECO:0007669"/>
    <property type="project" value="InterPro"/>
</dbReference>
<keyword evidence="6" id="KW-0418">Kinase</keyword>
<proteinExistence type="predicted"/>
<dbReference type="Gene3D" id="1.10.510.10">
    <property type="entry name" value="Transferase(Phosphotransferase) domain 1"/>
    <property type="match status" value="1"/>
</dbReference>
<dbReference type="PANTHER" id="PTHR24348">
    <property type="entry name" value="SERINE/THREONINE-PROTEIN KINASE UNC-51-RELATED"/>
    <property type="match status" value="1"/>
</dbReference>
<feature type="region of interest" description="Disordered" evidence="4">
    <location>
        <begin position="568"/>
        <end position="587"/>
    </location>
</feature>
<accession>A0A0F7SQ38</accession>
<dbReference type="PROSITE" id="PS00108">
    <property type="entry name" value="PROTEIN_KINASE_ST"/>
    <property type="match status" value="1"/>
</dbReference>
<sequence>MLIIRGVQSYVYITPPALTDLRVKAPSSLRTDFRREIFRFRFSHTGLGSFGLSASSTTSPPPPFANPALFLISDTSYFFSTADSRLSPLTDSALLHPYFFLVSAQLFDSLLYVRPSHPAIKRISFYNAAGSADLLGLTIDNGRLEFVSILGSGAYGCVYLARNNGDSGAEYYAVKCMNTAGLDDRRLEYQHREIHYHSILSAHPSILHLYKAIYSPTHIFLVLPYCNSLDLFAQITSNKTYLTRNELIGSTFIQLLDAVESCHTNGIAHRDLKPENVLCTEGGRKIHLADFGLATRDAWSSDFGCGSSFYMAPEVQLVNYEPTFSPTYDPFAADIWSLGIILINLVTSRNPWSSSVLTDDSFAAYVRNPEVFFQSMLPISDQASRLLKRVLSVDPRKRPTVIQLKSWVRFVDRWDMDEEELSRAKDACFRTAREIGFIKDPNMMERIVKARNQRSARSAKAFSQPLTPPAEPQFELQQHAQVPPNLATRSTVCAVPVNTLQLFNLESAAGDSHDALACSTPSMDASIVTHSSFGSPSSAVSSQFIQGHLPTWPDSAFSRTDMVVSRSTLSSWSTTDSEPETPSRETSLDLLPEVCSAGSQEAQLTGLEHQKPDYRAWLTGVTLEKVNLIS</sequence>
<evidence type="ECO:0000256" key="2">
    <source>
        <dbReference type="ARBA" id="ARBA00022840"/>
    </source>
</evidence>
<feature type="binding site" evidence="3">
    <location>
        <position position="175"/>
    </location>
    <ligand>
        <name>ATP</name>
        <dbReference type="ChEBI" id="CHEBI:30616"/>
    </ligand>
</feature>
<feature type="domain" description="Protein kinase" evidence="5">
    <location>
        <begin position="144"/>
        <end position="411"/>
    </location>
</feature>
<evidence type="ECO:0000256" key="1">
    <source>
        <dbReference type="ARBA" id="ARBA00022741"/>
    </source>
</evidence>
<reference evidence="6" key="1">
    <citation type="submission" date="2014-08" db="EMBL/GenBank/DDBJ databases">
        <authorList>
            <person name="Sharma Rahul"/>
            <person name="Thines Marco"/>
        </authorList>
    </citation>
    <scope>NUCLEOTIDE SEQUENCE</scope>
</reference>
<evidence type="ECO:0000256" key="4">
    <source>
        <dbReference type="SAM" id="MobiDB-lite"/>
    </source>
</evidence>
<dbReference type="PANTHER" id="PTHR24348:SF68">
    <property type="entry name" value="SERINE_THREONINE-PROTEIN KINASE ATG1C"/>
    <property type="match status" value="1"/>
</dbReference>
<keyword evidence="6" id="KW-0808">Transferase</keyword>
<protein>
    <submittedName>
        <fullName evidence="6">Ran protein kinase</fullName>
    </submittedName>
</protein>
<dbReference type="InterPro" id="IPR000719">
    <property type="entry name" value="Prot_kinase_dom"/>
</dbReference>
<dbReference type="GO" id="GO:0005524">
    <property type="term" value="F:ATP binding"/>
    <property type="evidence" value="ECO:0007669"/>
    <property type="project" value="UniProtKB-UniRule"/>
</dbReference>
<evidence type="ECO:0000259" key="5">
    <source>
        <dbReference type="PROSITE" id="PS50011"/>
    </source>
</evidence>
<evidence type="ECO:0000256" key="3">
    <source>
        <dbReference type="PROSITE-ProRule" id="PRU10141"/>
    </source>
</evidence>
<dbReference type="InterPro" id="IPR008271">
    <property type="entry name" value="Ser/Thr_kinase_AS"/>
</dbReference>
<keyword evidence="2 3" id="KW-0067">ATP-binding</keyword>
<name>A0A0F7SQ38_PHARH</name>
<dbReference type="Pfam" id="PF00069">
    <property type="entry name" value="Pkinase"/>
    <property type="match status" value="1"/>
</dbReference>
<keyword evidence="1 3" id="KW-0547">Nucleotide-binding</keyword>
<dbReference type="EMBL" id="LN483157">
    <property type="protein sequence ID" value="CED84312.1"/>
    <property type="molecule type" value="Genomic_DNA"/>
</dbReference>
<organism evidence="6">
    <name type="scientific">Phaffia rhodozyma</name>
    <name type="common">Yeast</name>
    <name type="synonym">Xanthophyllomyces dendrorhous</name>
    <dbReference type="NCBI Taxonomy" id="264483"/>
    <lineage>
        <taxon>Eukaryota</taxon>
        <taxon>Fungi</taxon>
        <taxon>Dikarya</taxon>
        <taxon>Basidiomycota</taxon>
        <taxon>Agaricomycotina</taxon>
        <taxon>Tremellomycetes</taxon>
        <taxon>Cystofilobasidiales</taxon>
        <taxon>Mrakiaceae</taxon>
        <taxon>Phaffia</taxon>
    </lineage>
</organism>
<dbReference type="InterPro" id="IPR011009">
    <property type="entry name" value="Kinase-like_dom_sf"/>
</dbReference>
<evidence type="ECO:0000313" key="6">
    <source>
        <dbReference type="EMBL" id="CED84312.1"/>
    </source>
</evidence>
<dbReference type="GO" id="GO:0005737">
    <property type="term" value="C:cytoplasm"/>
    <property type="evidence" value="ECO:0007669"/>
    <property type="project" value="TreeGrafter"/>
</dbReference>